<keyword evidence="3" id="KW-0732">Signal</keyword>
<keyword evidence="2" id="KW-0472">Membrane</keyword>
<dbReference type="PANTHER" id="PTHR24036:SF5">
    <property type="entry name" value="THROMBOMODULIN"/>
    <property type="match status" value="1"/>
</dbReference>
<keyword evidence="2" id="KW-1133">Transmembrane helix</keyword>
<sequence>MNGFRMWAMILLTAVSVPSSLQDEGTKIGSLYQCAHDLRGEVFVKNDREILIRGLNYDGKGPAAWFHGQKLNSTGVYTSDKDNFMTLPYPGDSCDRLKPGKAYKDEDVTLILPVSIKQFETIGVFCYQYCHNFGHIRIPKDLNVPAAPSSLQIVQECQKPSYKGCSLSDTRNGKLEPDCKASAGNMLPNIMMTIFGIFFIRLIASQSN</sequence>
<feature type="signal peptide" evidence="3">
    <location>
        <begin position="1"/>
        <end position="22"/>
    </location>
</feature>
<accession>A0ABP1QHK2</accession>
<evidence type="ECO:0000259" key="4">
    <source>
        <dbReference type="PROSITE" id="PS51549"/>
    </source>
</evidence>
<dbReference type="EMBL" id="CAXLJM020000034">
    <property type="protein sequence ID" value="CAL8103499.1"/>
    <property type="molecule type" value="Genomic_DNA"/>
</dbReference>
<proteinExistence type="predicted"/>
<keyword evidence="2" id="KW-0812">Transmembrane</keyword>
<evidence type="ECO:0000313" key="6">
    <source>
        <dbReference type="Proteomes" id="UP001642540"/>
    </source>
</evidence>
<dbReference type="PANTHER" id="PTHR24036">
    <property type="entry name" value="SKELETOR-RELATED"/>
    <property type="match status" value="1"/>
</dbReference>
<protein>
    <recommendedName>
        <fullName evidence="4">DM13 domain-containing protein</fullName>
    </recommendedName>
</protein>
<dbReference type="PROSITE" id="PS51549">
    <property type="entry name" value="DM13"/>
    <property type="match status" value="1"/>
</dbReference>
<gene>
    <name evidence="5" type="ORF">ODALV1_LOCUS11470</name>
</gene>
<dbReference type="Pfam" id="PF10517">
    <property type="entry name" value="DM13"/>
    <property type="match status" value="1"/>
</dbReference>
<keyword evidence="6" id="KW-1185">Reference proteome</keyword>
<feature type="transmembrane region" description="Helical" evidence="2">
    <location>
        <begin position="186"/>
        <end position="204"/>
    </location>
</feature>
<evidence type="ECO:0000256" key="1">
    <source>
        <dbReference type="ARBA" id="ARBA00022737"/>
    </source>
</evidence>
<dbReference type="InterPro" id="IPR052126">
    <property type="entry name" value="Spindle_Org/Thrombomodulin"/>
</dbReference>
<feature type="chain" id="PRO_5045076756" description="DM13 domain-containing protein" evidence="3">
    <location>
        <begin position="23"/>
        <end position="208"/>
    </location>
</feature>
<organism evidence="5 6">
    <name type="scientific">Orchesella dallaii</name>
    <dbReference type="NCBI Taxonomy" id="48710"/>
    <lineage>
        <taxon>Eukaryota</taxon>
        <taxon>Metazoa</taxon>
        <taxon>Ecdysozoa</taxon>
        <taxon>Arthropoda</taxon>
        <taxon>Hexapoda</taxon>
        <taxon>Collembola</taxon>
        <taxon>Entomobryomorpha</taxon>
        <taxon>Entomobryoidea</taxon>
        <taxon>Orchesellidae</taxon>
        <taxon>Orchesellinae</taxon>
        <taxon>Orchesella</taxon>
    </lineage>
</organism>
<comment type="caution">
    <text evidence="5">The sequence shown here is derived from an EMBL/GenBank/DDBJ whole genome shotgun (WGS) entry which is preliminary data.</text>
</comment>
<name>A0ABP1QHK2_9HEXA</name>
<feature type="domain" description="DM13" evidence="4">
    <location>
        <begin position="25"/>
        <end position="139"/>
    </location>
</feature>
<evidence type="ECO:0000256" key="3">
    <source>
        <dbReference type="SAM" id="SignalP"/>
    </source>
</evidence>
<dbReference type="SMART" id="SM00686">
    <property type="entry name" value="DM13"/>
    <property type="match status" value="1"/>
</dbReference>
<dbReference type="InterPro" id="IPR019545">
    <property type="entry name" value="DM13_domain"/>
</dbReference>
<reference evidence="5 6" key="1">
    <citation type="submission" date="2024-08" db="EMBL/GenBank/DDBJ databases">
        <authorList>
            <person name="Cucini C."/>
            <person name="Frati F."/>
        </authorList>
    </citation>
    <scope>NUCLEOTIDE SEQUENCE [LARGE SCALE GENOMIC DNA]</scope>
</reference>
<dbReference type="Proteomes" id="UP001642540">
    <property type="component" value="Unassembled WGS sequence"/>
</dbReference>
<evidence type="ECO:0000256" key="2">
    <source>
        <dbReference type="SAM" id="Phobius"/>
    </source>
</evidence>
<keyword evidence="1" id="KW-0677">Repeat</keyword>
<evidence type="ECO:0000313" key="5">
    <source>
        <dbReference type="EMBL" id="CAL8103499.1"/>
    </source>
</evidence>